<dbReference type="eggNOG" id="COG1463">
    <property type="taxonomic scope" value="Bacteria"/>
</dbReference>
<sequence length="341" mass="36035">MKRTVFTGLVAVAAIVLLLGPSSWFSAQSLPIPGAAGDGATVFAEFDTVVGLPDHSKVVVDGVEVGRVEGTRLRGESAVAELRVTPQTRICRTAAVELKQDTLLGDTYVAVTNPDCPAAARLAPGATLPRSAVRPPVQVEELMVSLANFLGSGALPQLGNTFASVLAQLPADPAEVRRAEAVAVDTLRAWADDTDGLNRMLTGLGGVVERLADMRGSLDYLLSPEGVHHMRTVTDASMILDLLVGVERTLRNALPAVPLLTAATRLIGEVTMPLAFPGWPNATIRDSNPARLLELLRESVIPALKQGPALDIRSIAVATGTSDRDLADQMVKAFRMLGMTR</sequence>
<reference evidence="2 3" key="1">
    <citation type="submission" date="2012-12" db="EMBL/GenBank/DDBJ databases">
        <title>Whole genome shotgun sequence of Gordonia hirsuta NBRC 16056.</title>
        <authorList>
            <person name="Isaki-Nakamura S."/>
            <person name="Hosoyama A."/>
            <person name="Tsuchikane K."/>
            <person name="Katsumata H."/>
            <person name="Baba S."/>
            <person name="Yamazaki S."/>
            <person name="Fujita N."/>
        </authorList>
    </citation>
    <scope>NUCLEOTIDE SEQUENCE [LARGE SCALE GENOMIC DNA]</scope>
    <source>
        <strain evidence="2 3">NBRC 16056</strain>
    </source>
</reference>
<dbReference type="OrthoDB" id="4368973at2"/>
<dbReference type="STRING" id="1121927.GOHSU_38_00390"/>
<keyword evidence="3" id="KW-1185">Reference proteome</keyword>
<organism evidence="2 3">
    <name type="scientific">Gordonia hirsuta DSM 44140 = NBRC 16056</name>
    <dbReference type="NCBI Taxonomy" id="1121927"/>
    <lineage>
        <taxon>Bacteria</taxon>
        <taxon>Bacillati</taxon>
        <taxon>Actinomycetota</taxon>
        <taxon>Actinomycetes</taxon>
        <taxon>Mycobacteriales</taxon>
        <taxon>Gordoniaceae</taxon>
        <taxon>Gordonia</taxon>
    </lineage>
</organism>
<proteinExistence type="predicted"/>
<dbReference type="RefSeq" id="WP_005942443.1">
    <property type="nucleotide sequence ID" value="NZ_ATVK01000058.1"/>
</dbReference>
<dbReference type="EMBL" id="BANT01000038">
    <property type="protein sequence ID" value="GAC58400.1"/>
    <property type="molecule type" value="Genomic_DNA"/>
</dbReference>
<evidence type="ECO:0000259" key="1">
    <source>
        <dbReference type="Pfam" id="PF02470"/>
    </source>
</evidence>
<dbReference type="PANTHER" id="PTHR33371">
    <property type="entry name" value="INTERMEMBRANE PHOSPHOLIPID TRANSPORT SYSTEM BINDING PROTEIN MLAD-RELATED"/>
    <property type="match status" value="1"/>
</dbReference>
<name>L7LB86_9ACTN</name>
<feature type="domain" description="Mce/MlaD" evidence="1">
    <location>
        <begin position="39"/>
        <end position="112"/>
    </location>
</feature>
<dbReference type="AlphaFoldDB" id="L7LB86"/>
<accession>L7LB86</accession>
<protein>
    <submittedName>
        <fullName evidence="2">Mce family protein</fullName>
    </submittedName>
</protein>
<dbReference type="PANTHER" id="PTHR33371:SF4">
    <property type="entry name" value="INTERMEMBRANE PHOSPHOLIPID TRANSPORT SYSTEM BINDING PROTEIN MLAD"/>
    <property type="match status" value="1"/>
</dbReference>
<comment type="caution">
    <text evidence="2">The sequence shown here is derived from an EMBL/GenBank/DDBJ whole genome shotgun (WGS) entry which is preliminary data.</text>
</comment>
<dbReference type="Pfam" id="PF02470">
    <property type="entry name" value="MlaD"/>
    <property type="match status" value="1"/>
</dbReference>
<gene>
    <name evidence="2" type="primary">mceE</name>
    <name evidence="2" type="ORF">GOHSU_38_00390</name>
</gene>
<dbReference type="InterPro" id="IPR003399">
    <property type="entry name" value="Mce/MlaD"/>
</dbReference>
<evidence type="ECO:0000313" key="2">
    <source>
        <dbReference type="EMBL" id="GAC58400.1"/>
    </source>
</evidence>
<dbReference type="InterPro" id="IPR052336">
    <property type="entry name" value="MlaD_Phospholipid_Transporter"/>
</dbReference>
<dbReference type="Proteomes" id="UP000053405">
    <property type="component" value="Unassembled WGS sequence"/>
</dbReference>
<evidence type="ECO:0000313" key="3">
    <source>
        <dbReference type="Proteomes" id="UP000053405"/>
    </source>
</evidence>